<sequence>MKSSSLYSDPVEHAICFNEKEHQIHWYQMNPDESCPDCDETPPIKRYYLPLKEKLMRWFQSEEMCTAMLGHWKNRDRWLGKEGPTFPLKEIWDGTRFKEIQCFFDPLSKWPLPHTCKKCEHKTILQNVVDEDEVEVTCPNCGLFAVIQPEFCHGDPRNIVFIGHWDGWQPKVGRRRAKSSGTIDLTIANIEKEERCKTKHMYVSPFVPEHKLPKKQPLVLDPFLQPILDELEDLFINGIEIMYPFEVYDNVVPPGRCVIRCMLLCWTGDYPAQCQVGKFSKMGISGCTVDHCKGISLTDGGTTKYYVNNREHHTNPWPKREITTEIKVMERVEFQPSTQAKLRLVTTTGYSGMTLLTRMTNLYGFNPFTDMVHDSMHLVLLNLCRKLFSRIFGDERFIPDTSEFNQKLVDFPFTS</sequence>
<dbReference type="Proteomes" id="UP000594262">
    <property type="component" value="Unplaced"/>
</dbReference>
<dbReference type="AlphaFoldDB" id="A0A7M5X4X4"/>
<proteinExistence type="predicted"/>
<evidence type="ECO:0000313" key="1">
    <source>
        <dbReference type="EnsemblMetazoa" id="CLYHEMP017607.1"/>
    </source>
</evidence>
<protein>
    <submittedName>
        <fullName evidence="1">Uncharacterized protein</fullName>
    </submittedName>
</protein>
<organism evidence="1 2">
    <name type="scientific">Clytia hemisphaerica</name>
    <dbReference type="NCBI Taxonomy" id="252671"/>
    <lineage>
        <taxon>Eukaryota</taxon>
        <taxon>Metazoa</taxon>
        <taxon>Cnidaria</taxon>
        <taxon>Hydrozoa</taxon>
        <taxon>Hydroidolina</taxon>
        <taxon>Leptothecata</taxon>
        <taxon>Obeliida</taxon>
        <taxon>Clytiidae</taxon>
        <taxon>Clytia</taxon>
    </lineage>
</organism>
<reference evidence="1" key="1">
    <citation type="submission" date="2021-01" db="UniProtKB">
        <authorList>
            <consortium name="EnsemblMetazoa"/>
        </authorList>
    </citation>
    <scope>IDENTIFICATION</scope>
</reference>
<dbReference type="EnsemblMetazoa" id="CLYHEMT017607.1">
    <property type="protein sequence ID" value="CLYHEMP017607.1"/>
    <property type="gene ID" value="CLYHEMG017607"/>
</dbReference>
<name>A0A7M5X4X4_9CNID</name>
<dbReference type="OrthoDB" id="5945181at2759"/>
<accession>A0A7M5X4X4</accession>
<evidence type="ECO:0000313" key="2">
    <source>
        <dbReference type="Proteomes" id="UP000594262"/>
    </source>
</evidence>
<keyword evidence="2" id="KW-1185">Reference proteome</keyword>